<gene>
    <name evidence="1" type="ORF">EGT67_14545</name>
</gene>
<name>A0A438BCK4_9NOCA</name>
<sequence>MVMVSDQTFKSTSDRTCYLARIAKGSLLSAASNAAIMSRSIGWACSSGGGFPSDEQALMVLKLPEVGDMKPPMVTEERKVTFLNCQVAADSRGVATRF</sequence>
<dbReference type="EMBL" id="RKLP01000007">
    <property type="protein sequence ID" value="RVW08743.1"/>
    <property type="molecule type" value="Genomic_DNA"/>
</dbReference>
<accession>A0A438BCK4</accession>
<dbReference type="AlphaFoldDB" id="A0A438BCK4"/>
<comment type="caution">
    <text evidence="1">The sequence shown here is derived from an EMBL/GenBank/DDBJ whole genome shotgun (WGS) entry which is preliminary data.</text>
</comment>
<dbReference type="Proteomes" id="UP000286208">
    <property type="component" value="Unassembled WGS sequence"/>
</dbReference>
<reference evidence="1 2" key="1">
    <citation type="submission" date="2018-11" db="EMBL/GenBank/DDBJ databases">
        <title>Rhodococcus spongicola sp. nov. and Rhodococcus xishaensis sp. nov. from marine sponges.</title>
        <authorList>
            <person name="Li L."/>
            <person name="Lin H.W."/>
        </authorList>
    </citation>
    <scope>NUCLEOTIDE SEQUENCE [LARGE SCALE GENOMIC DNA]</scope>
    <source>
        <strain evidence="1 2">CCTCC AB2014297</strain>
    </source>
</reference>
<evidence type="ECO:0000313" key="2">
    <source>
        <dbReference type="Proteomes" id="UP000286208"/>
    </source>
</evidence>
<organism evidence="1 2">
    <name type="scientific">Prescottella agglutinans</name>
    <dbReference type="NCBI Taxonomy" id="1644129"/>
    <lineage>
        <taxon>Bacteria</taxon>
        <taxon>Bacillati</taxon>
        <taxon>Actinomycetota</taxon>
        <taxon>Actinomycetes</taxon>
        <taxon>Mycobacteriales</taxon>
        <taxon>Nocardiaceae</taxon>
        <taxon>Prescottella</taxon>
    </lineage>
</organism>
<proteinExistence type="predicted"/>
<evidence type="ECO:0000313" key="1">
    <source>
        <dbReference type="EMBL" id="RVW08743.1"/>
    </source>
</evidence>
<keyword evidence="2" id="KW-1185">Reference proteome</keyword>
<protein>
    <submittedName>
        <fullName evidence="1">Uncharacterized protein</fullName>
    </submittedName>
</protein>